<dbReference type="Proteomes" id="UP001449178">
    <property type="component" value="Chromosome"/>
</dbReference>
<dbReference type="PANTHER" id="PTHR43124:SF8">
    <property type="entry name" value="INNER MEMBRANE TRANSPORT PROTEIN YDHP"/>
    <property type="match status" value="1"/>
</dbReference>
<dbReference type="InterPro" id="IPR020846">
    <property type="entry name" value="MFS_dom"/>
</dbReference>
<feature type="transmembrane region" description="Helical" evidence="6">
    <location>
        <begin position="121"/>
        <end position="142"/>
    </location>
</feature>
<dbReference type="PANTHER" id="PTHR43124">
    <property type="entry name" value="PURINE EFFLUX PUMP PBUE"/>
    <property type="match status" value="1"/>
</dbReference>
<evidence type="ECO:0000256" key="6">
    <source>
        <dbReference type="SAM" id="Phobius"/>
    </source>
</evidence>
<evidence type="ECO:0000256" key="2">
    <source>
        <dbReference type="ARBA" id="ARBA00022475"/>
    </source>
</evidence>
<dbReference type="InterPro" id="IPR011701">
    <property type="entry name" value="MFS"/>
</dbReference>
<dbReference type="SUPFAM" id="SSF103473">
    <property type="entry name" value="MFS general substrate transporter"/>
    <property type="match status" value="1"/>
</dbReference>
<proteinExistence type="predicted"/>
<keyword evidence="4 6" id="KW-1133">Transmembrane helix</keyword>
<dbReference type="InterPro" id="IPR036259">
    <property type="entry name" value="MFS_trans_sf"/>
</dbReference>
<keyword evidence="9" id="KW-1185">Reference proteome</keyword>
<keyword evidence="3 6" id="KW-0812">Transmembrane</keyword>
<feature type="transmembrane region" description="Helical" evidence="6">
    <location>
        <begin position="316"/>
        <end position="340"/>
    </location>
</feature>
<name>A0ABZ3BXD0_9GAMM</name>
<dbReference type="EMBL" id="CP150637">
    <property type="protein sequence ID" value="WZW87178.1"/>
    <property type="molecule type" value="Genomic_DNA"/>
</dbReference>
<evidence type="ECO:0000256" key="1">
    <source>
        <dbReference type="ARBA" id="ARBA00004651"/>
    </source>
</evidence>
<evidence type="ECO:0000313" key="9">
    <source>
        <dbReference type="Proteomes" id="UP001449178"/>
    </source>
</evidence>
<accession>A0ABZ3BXD0</accession>
<organism evidence="8 9">
    <name type="scientific">Ignatzschineria larvae DSM 13226</name>
    <dbReference type="NCBI Taxonomy" id="1111732"/>
    <lineage>
        <taxon>Bacteria</taxon>
        <taxon>Pseudomonadati</taxon>
        <taxon>Pseudomonadota</taxon>
        <taxon>Gammaproteobacteria</taxon>
        <taxon>Cardiobacteriales</taxon>
        <taxon>Ignatzschineriaceae</taxon>
        <taxon>Ignatzschineria</taxon>
    </lineage>
</organism>
<dbReference type="PROSITE" id="PS50850">
    <property type="entry name" value="MFS"/>
    <property type="match status" value="1"/>
</dbReference>
<feature type="transmembrane region" description="Helical" evidence="6">
    <location>
        <begin position="28"/>
        <end position="46"/>
    </location>
</feature>
<comment type="subcellular location">
    <subcellularLocation>
        <location evidence="1">Cell membrane</location>
        <topology evidence="1">Multi-pass membrane protein</topology>
    </subcellularLocation>
</comment>
<feature type="domain" description="Major facilitator superfamily (MFS) profile" evidence="7">
    <location>
        <begin position="30"/>
        <end position="405"/>
    </location>
</feature>
<dbReference type="Gene3D" id="1.20.1250.20">
    <property type="entry name" value="MFS general substrate transporter like domains"/>
    <property type="match status" value="1"/>
</dbReference>
<evidence type="ECO:0000313" key="8">
    <source>
        <dbReference type="EMBL" id="WZW87178.1"/>
    </source>
</evidence>
<gene>
    <name evidence="8" type="ORF">WMO13_07275</name>
</gene>
<dbReference type="InterPro" id="IPR050189">
    <property type="entry name" value="MFS_Efflux_Transporters"/>
</dbReference>
<evidence type="ECO:0000256" key="5">
    <source>
        <dbReference type="ARBA" id="ARBA00023136"/>
    </source>
</evidence>
<evidence type="ECO:0000256" key="3">
    <source>
        <dbReference type="ARBA" id="ARBA00022692"/>
    </source>
</evidence>
<feature type="transmembrane region" description="Helical" evidence="6">
    <location>
        <begin position="260"/>
        <end position="281"/>
    </location>
</feature>
<sequence length="408" mass="43340">MQVESIHSKSSSAESVPLASNGRQINSYLILLTLAIGAFAIGVTEFSPMGFLPQIAEGISVSIPKAGLLISGYALGVMVGAPIMTLWLGRFSRRLSLILLMIIFTGGNVLASIAPNYTVLMIARVITSFNHGAFFGIGSVVAASVVPKHKQASAIAMMFMGLTIANIFGVPFATWLGQNIGWERSFMAISILGIVTIVALFSFIPKGMQGNRVDVKSEVREMTQLSVILALLTTVMSAGAMFTLYTYIAPVLQEMIDAQTNSITLALVIIGIGFSLGNWLAGKIADLALIRGLFLFLVVLTILMLLIPTIGHHSIIIFILLFLWGIASFGVVPFLQVIVMNAAQKAPALASSINIGAFNLGNALGAALGGLVIELEFSYQDVSFAGAGLAVISIFLLLTQFGRKLILK</sequence>
<dbReference type="CDD" id="cd17324">
    <property type="entry name" value="MFS_NepI_like"/>
    <property type="match status" value="1"/>
</dbReference>
<feature type="transmembrane region" description="Helical" evidence="6">
    <location>
        <begin position="225"/>
        <end position="248"/>
    </location>
</feature>
<feature type="transmembrane region" description="Helical" evidence="6">
    <location>
        <begin position="185"/>
        <end position="204"/>
    </location>
</feature>
<feature type="transmembrane region" description="Helical" evidence="6">
    <location>
        <begin position="288"/>
        <end position="310"/>
    </location>
</feature>
<evidence type="ECO:0000259" key="7">
    <source>
        <dbReference type="PROSITE" id="PS50850"/>
    </source>
</evidence>
<protein>
    <submittedName>
        <fullName evidence="8">MFS transporter</fullName>
    </submittedName>
</protein>
<dbReference type="Pfam" id="PF07690">
    <property type="entry name" value="MFS_1"/>
    <property type="match status" value="1"/>
</dbReference>
<feature type="transmembrane region" description="Helical" evidence="6">
    <location>
        <begin position="95"/>
        <end position="115"/>
    </location>
</feature>
<feature type="transmembrane region" description="Helical" evidence="6">
    <location>
        <begin position="66"/>
        <end position="88"/>
    </location>
</feature>
<reference evidence="8 9" key="1">
    <citation type="submission" date="2024-03" db="EMBL/GenBank/DDBJ databases">
        <title>Complete Genome Sequence and Annotation of Ignatzschineria larvae DSM 13226.</title>
        <authorList>
            <person name="Cantrell E."/>
            <person name="Burcham Z.M."/>
        </authorList>
    </citation>
    <scope>NUCLEOTIDE SEQUENCE [LARGE SCALE GENOMIC DNA]</scope>
    <source>
        <strain evidence="8 9">DSM 13226</strain>
    </source>
</reference>
<keyword evidence="2" id="KW-1003">Cell membrane</keyword>
<feature type="transmembrane region" description="Helical" evidence="6">
    <location>
        <begin position="352"/>
        <end position="373"/>
    </location>
</feature>
<keyword evidence="5 6" id="KW-0472">Membrane</keyword>
<evidence type="ECO:0000256" key="4">
    <source>
        <dbReference type="ARBA" id="ARBA00022989"/>
    </source>
</evidence>
<feature type="transmembrane region" description="Helical" evidence="6">
    <location>
        <begin position="379"/>
        <end position="398"/>
    </location>
</feature>
<feature type="transmembrane region" description="Helical" evidence="6">
    <location>
        <begin position="154"/>
        <end position="173"/>
    </location>
</feature>